<comment type="caution">
    <text evidence="2">The sequence shown here is derived from an EMBL/GenBank/DDBJ whole genome shotgun (WGS) entry which is preliminary data.</text>
</comment>
<dbReference type="EMBL" id="MGFG01000021">
    <property type="protein sequence ID" value="OGM00898.1"/>
    <property type="molecule type" value="Genomic_DNA"/>
</dbReference>
<evidence type="ECO:0000313" key="2">
    <source>
        <dbReference type="EMBL" id="OGM00898.1"/>
    </source>
</evidence>
<reference evidence="2 3" key="1">
    <citation type="journal article" date="2016" name="Nat. Commun.">
        <title>Thousands of microbial genomes shed light on interconnected biogeochemical processes in an aquifer system.</title>
        <authorList>
            <person name="Anantharaman K."/>
            <person name="Brown C.T."/>
            <person name="Hug L.A."/>
            <person name="Sharon I."/>
            <person name="Castelle C.J."/>
            <person name="Probst A.J."/>
            <person name="Thomas B.C."/>
            <person name="Singh A."/>
            <person name="Wilkins M.J."/>
            <person name="Karaoz U."/>
            <person name="Brodie E.L."/>
            <person name="Williams K.H."/>
            <person name="Hubbard S.S."/>
            <person name="Banfield J.F."/>
        </authorList>
    </citation>
    <scope>NUCLEOTIDE SEQUENCE [LARGE SCALE GENOMIC DNA]</scope>
</reference>
<evidence type="ECO:0000256" key="1">
    <source>
        <dbReference type="SAM" id="MobiDB-lite"/>
    </source>
</evidence>
<dbReference type="Proteomes" id="UP000176988">
    <property type="component" value="Unassembled WGS sequence"/>
</dbReference>
<feature type="compositionally biased region" description="Basic and acidic residues" evidence="1">
    <location>
        <begin position="148"/>
        <end position="159"/>
    </location>
</feature>
<feature type="compositionally biased region" description="Pro residues" evidence="1">
    <location>
        <begin position="305"/>
        <end position="321"/>
    </location>
</feature>
<sequence length="355" mass="38366">MGTFFVAAGVLVAIALALLVAAWLWPDPEEEEGWGEFEVPQLPSQIEKVEESKDESVSAPIDVGRRVFKREPPPLEVKKLLAQRQQATYKQGLAGEGGYKRSPARYEGDTMALGTIPIDDSAKQATRQLENSPWEIKETRVVDVVTLGEERGDDTRSSDDSSDSSRQPERKPVVADWSMSFDEVTSEDPIPSGSFDDSVESTKKRPPLEAISLLEALPAVSEKTGELEEFSSNLTPAGRLKRKRAMRVLERAGERKLNTPLPDSPPPEAEETSQATVLAVVLKLNGDSDDASPDSPIASSIPSRPATPPPATPPPSTPPPVRSNKPTLPGQGQGSTRQGENYAVSGSTTNRPPKK</sequence>
<evidence type="ECO:0000313" key="3">
    <source>
        <dbReference type="Proteomes" id="UP000176988"/>
    </source>
</evidence>
<protein>
    <submittedName>
        <fullName evidence="2">Uncharacterized protein</fullName>
    </submittedName>
</protein>
<accession>A0A1F7WFD1</accession>
<name>A0A1F7WFD1_9BACT</name>
<proteinExistence type="predicted"/>
<dbReference type="STRING" id="1802424.A2480_00155"/>
<feature type="compositionally biased region" description="Polar residues" evidence="1">
    <location>
        <begin position="334"/>
        <end position="355"/>
    </location>
</feature>
<feature type="compositionally biased region" description="Low complexity" evidence="1">
    <location>
        <begin position="293"/>
        <end position="304"/>
    </location>
</feature>
<dbReference type="AlphaFoldDB" id="A0A1F7WFD1"/>
<feature type="region of interest" description="Disordered" evidence="1">
    <location>
        <begin position="220"/>
        <end position="355"/>
    </location>
</feature>
<organism evidence="2 3">
    <name type="scientific">Candidatus Uhrbacteria bacterium RIFOXYC2_FULL_47_19</name>
    <dbReference type="NCBI Taxonomy" id="1802424"/>
    <lineage>
        <taxon>Bacteria</taxon>
        <taxon>Candidatus Uhriibacteriota</taxon>
    </lineage>
</organism>
<feature type="region of interest" description="Disordered" evidence="1">
    <location>
        <begin position="145"/>
        <end position="208"/>
    </location>
</feature>
<feature type="compositionally biased region" description="Basic and acidic residues" evidence="1">
    <location>
        <begin position="247"/>
        <end position="257"/>
    </location>
</feature>
<gene>
    <name evidence="2" type="ORF">A2480_00155</name>
</gene>